<protein>
    <recommendedName>
        <fullName evidence="6">Alpha/beta-hydrolase family protein</fullName>
    </recommendedName>
</protein>
<dbReference type="EMBL" id="ADNS01000016">
    <property type="protein sequence ID" value="EFG81023.1"/>
    <property type="molecule type" value="Genomic_DNA"/>
</dbReference>
<accession>A0ABN0ADY1</accession>
<feature type="domain" description="Alpha/beta-hydrolase N-terminal" evidence="3">
    <location>
        <begin position="130"/>
        <end position="339"/>
    </location>
</feature>
<sequence>MLQESFGMQNISHSGTMVRMTNSARRPRIGGLARFVRAKFSPTAPPAPQTDNQPLEVAKSLPRPLRRLAFSAASSSLKVASKALHISIIGLEVLSDITPAVRMARRNRLPRNMAAGILGAEVATWAAIWPSLLPRPWWVTALNVAIGQAIGHFSASSAAFGLKNALRAAGKRPQDHLTPRLKRNAHWVLGSITVVAMAKSVRNQGIQADLVRKSYDRGPLQAAIGVSLGTLGYGALLILGEIVQFTVSRLSRQLGRAVPMLVAWPLAVATFIFVIVALSDRVVLRRFIRSASVRAQKINRSVFPGSVMPWEPERSGSPWSYERWTAVGAHGRRFLSGGPRAQDIAEVMEFSRAREPIRIYAGLMSGRTVRGQVRRVMLEMERTGAFHRDTIVIQMPAGSGWVSEWTAAAPEFLTKGNCASVTLQYSILPSAISYVVDKQAPIEAAHLLTSAIRNRLDSMPEDNRPKLYLSGESLGAYAHLDGYEDLDDLLASCDGAVFTGPPSMTKLISDLDPDAGSLERVPIIDGGRHVRFAAAPAHTRHDPFGRSYSQRWQRPRIVIAQHASDPIVWWSGRLIYSRPNWMHEPTPSTLYADTFHALGWAPLISFWQIGLDQINSLNVPGGHGHNYHQETFWYWDSVLGSQSRVPLTPRLAQRAEKWVREHPS</sequence>
<keyword evidence="5" id="KW-1185">Reference proteome</keyword>
<evidence type="ECO:0000313" key="4">
    <source>
        <dbReference type="EMBL" id="EFG81023.1"/>
    </source>
</evidence>
<evidence type="ECO:0000256" key="1">
    <source>
        <dbReference type="SAM" id="Phobius"/>
    </source>
</evidence>
<organism evidence="4 5">
    <name type="scientific">Corynebacterium ammoniagenes DSM 20306</name>
    <dbReference type="NCBI Taxonomy" id="649754"/>
    <lineage>
        <taxon>Bacteria</taxon>
        <taxon>Bacillati</taxon>
        <taxon>Actinomycetota</taxon>
        <taxon>Actinomycetes</taxon>
        <taxon>Mycobacteriales</taxon>
        <taxon>Corynebacteriaceae</taxon>
        <taxon>Corynebacterium</taxon>
    </lineage>
</organism>
<evidence type="ECO:0000259" key="2">
    <source>
        <dbReference type="Pfam" id="PF10081"/>
    </source>
</evidence>
<evidence type="ECO:0008006" key="6">
    <source>
        <dbReference type="Google" id="ProtNLM"/>
    </source>
</evidence>
<keyword evidence="1" id="KW-0472">Membrane</keyword>
<name>A0ABN0ADY1_CORAM</name>
<gene>
    <name evidence="4" type="ORF">HMPREF0281_01770</name>
</gene>
<feature type="transmembrane region" description="Helical" evidence="1">
    <location>
        <begin position="257"/>
        <end position="279"/>
    </location>
</feature>
<reference evidence="4 5" key="1">
    <citation type="submission" date="2010-04" db="EMBL/GenBank/DDBJ databases">
        <authorList>
            <person name="Weinstock G."/>
            <person name="Sodergren E."/>
            <person name="Clifton S."/>
            <person name="Fulton L."/>
            <person name="Fulton B."/>
            <person name="Courtney L."/>
            <person name="Fronick C."/>
            <person name="Harrison M."/>
            <person name="Strong C."/>
            <person name="Farmer C."/>
            <person name="Delahaunty K."/>
            <person name="Markovic C."/>
            <person name="Hall O."/>
            <person name="Minx P."/>
            <person name="Tomlinson C."/>
            <person name="Mitreva M."/>
            <person name="Hou S."/>
            <person name="Wollam A."/>
            <person name="Pepin K.H."/>
            <person name="Johnson M."/>
            <person name="Bhonagiri V."/>
            <person name="Zhang X."/>
            <person name="Suruliraj S."/>
            <person name="Warren W."/>
            <person name="Chinwalla A."/>
            <person name="Mardis E.R."/>
            <person name="Wilson R.K."/>
        </authorList>
    </citation>
    <scope>NUCLEOTIDE SEQUENCE [LARGE SCALE GENOMIC DNA]</scope>
    <source>
        <strain evidence="4 5">DSM 20306</strain>
    </source>
</reference>
<evidence type="ECO:0000313" key="5">
    <source>
        <dbReference type="Proteomes" id="UP000006015"/>
    </source>
</evidence>
<keyword evidence="1" id="KW-0812">Transmembrane</keyword>
<keyword evidence="1" id="KW-1133">Transmembrane helix</keyword>
<comment type="caution">
    <text evidence="4">The sequence shown here is derived from an EMBL/GenBank/DDBJ whole genome shotgun (WGS) entry which is preliminary data.</text>
</comment>
<evidence type="ECO:0000259" key="3">
    <source>
        <dbReference type="Pfam" id="PF15420"/>
    </source>
</evidence>
<feature type="transmembrane region" description="Helical" evidence="1">
    <location>
        <begin position="138"/>
        <end position="162"/>
    </location>
</feature>
<dbReference type="Proteomes" id="UP000006015">
    <property type="component" value="Unassembled WGS sequence"/>
</dbReference>
<feature type="transmembrane region" description="Helical" evidence="1">
    <location>
        <begin position="112"/>
        <end position="132"/>
    </location>
</feature>
<feature type="transmembrane region" description="Helical" evidence="1">
    <location>
        <begin position="222"/>
        <end position="245"/>
    </location>
</feature>
<dbReference type="InterPro" id="IPR027788">
    <property type="entry name" value="Alpha/beta-hydrolase_N_dom"/>
</dbReference>
<dbReference type="InterPro" id="IPR027787">
    <property type="entry name" value="Alpha/beta-hydrolase_catalytic"/>
</dbReference>
<dbReference type="Pfam" id="PF10081">
    <property type="entry name" value="Abhydrolase_9"/>
    <property type="match status" value="1"/>
</dbReference>
<dbReference type="Pfam" id="PF15420">
    <property type="entry name" value="Abhydrolase_9_N"/>
    <property type="match status" value="1"/>
</dbReference>
<feature type="domain" description="Alpha/beta-hydrolase catalytic" evidence="2">
    <location>
        <begin position="357"/>
        <end position="642"/>
    </location>
</feature>
<proteinExistence type="predicted"/>